<dbReference type="AlphaFoldDB" id="A0A494Z7P9"/>
<dbReference type="EMBL" id="RBZO01000001">
    <property type="protein sequence ID" value="RKQ18632.1"/>
    <property type="molecule type" value="Genomic_DNA"/>
</dbReference>
<evidence type="ECO:0000256" key="1">
    <source>
        <dbReference type="SAM" id="MobiDB-lite"/>
    </source>
</evidence>
<proteinExistence type="predicted"/>
<evidence type="ECO:0000313" key="3">
    <source>
        <dbReference type="Proteomes" id="UP000281813"/>
    </source>
</evidence>
<reference evidence="2 3" key="1">
    <citation type="journal article" date="2015" name="Antonie Van Leeuwenhoek">
        <title>Oceanobacillus bengalensis sp. nov., a bacterium isolated from seawater of the Bay of Bengal.</title>
        <authorList>
            <person name="Yongchang O."/>
            <person name="Xiang W."/>
            <person name="Wang G."/>
        </authorList>
    </citation>
    <scope>NUCLEOTIDE SEQUENCE [LARGE SCALE GENOMIC DNA]</scope>
    <source>
        <strain evidence="2 3">MCCC 1K00260</strain>
    </source>
</reference>
<comment type="caution">
    <text evidence="2">The sequence shown here is derived from an EMBL/GenBank/DDBJ whole genome shotgun (WGS) entry which is preliminary data.</text>
</comment>
<accession>A0A494Z7P9</accession>
<keyword evidence="3" id="KW-1185">Reference proteome</keyword>
<dbReference type="Proteomes" id="UP000281813">
    <property type="component" value="Unassembled WGS sequence"/>
</dbReference>
<sequence length="62" mass="6940">MYYLTSPGEWRAVTPAGIARVRRPRSGVFSARRAEAVPAESIRPERSPDGETCSDLRYSELN</sequence>
<feature type="region of interest" description="Disordered" evidence="1">
    <location>
        <begin position="30"/>
        <end position="62"/>
    </location>
</feature>
<organism evidence="2 3">
    <name type="scientific">Oceanobacillus bengalensis</name>
    <dbReference type="NCBI Taxonomy" id="1435466"/>
    <lineage>
        <taxon>Bacteria</taxon>
        <taxon>Bacillati</taxon>
        <taxon>Bacillota</taxon>
        <taxon>Bacilli</taxon>
        <taxon>Bacillales</taxon>
        <taxon>Bacillaceae</taxon>
        <taxon>Oceanobacillus</taxon>
    </lineage>
</organism>
<gene>
    <name evidence="2" type="ORF">D8M05_00515</name>
</gene>
<name>A0A494Z7P9_9BACI</name>
<evidence type="ECO:0000313" key="2">
    <source>
        <dbReference type="EMBL" id="RKQ18632.1"/>
    </source>
</evidence>
<protein>
    <submittedName>
        <fullName evidence="2">Uncharacterized protein</fullName>
    </submittedName>
</protein>